<name>X1FZC2_9ZZZZ</name>
<evidence type="ECO:0000256" key="3">
    <source>
        <dbReference type="ARBA" id="ARBA00022448"/>
    </source>
</evidence>
<dbReference type="GO" id="GO:0009306">
    <property type="term" value="P:protein secretion"/>
    <property type="evidence" value="ECO:0007669"/>
    <property type="project" value="InterPro"/>
</dbReference>
<dbReference type="Pfam" id="PF03840">
    <property type="entry name" value="SecG"/>
    <property type="match status" value="1"/>
</dbReference>
<evidence type="ECO:0000256" key="2">
    <source>
        <dbReference type="ARBA" id="ARBA00008445"/>
    </source>
</evidence>
<evidence type="ECO:0000256" key="4">
    <source>
        <dbReference type="ARBA" id="ARBA00022692"/>
    </source>
</evidence>
<protein>
    <recommendedName>
        <fullName evidence="11">Protein-export membrane protein SecG</fullName>
    </recommendedName>
</protein>
<evidence type="ECO:0000256" key="8">
    <source>
        <dbReference type="ARBA" id="ARBA00023136"/>
    </source>
</evidence>
<keyword evidence="6 9" id="KW-1133">Transmembrane helix</keyword>
<proteinExistence type="inferred from homology"/>
<gene>
    <name evidence="10" type="ORF">S03H2_13512</name>
</gene>
<dbReference type="NCBIfam" id="TIGR00810">
    <property type="entry name" value="secG"/>
    <property type="match status" value="1"/>
</dbReference>
<keyword evidence="7" id="KW-0811">Translocation</keyword>
<comment type="subcellular location">
    <subcellularLocation>
        <location evidence="1">Membrane</location>
        <topology evidence="1">Multi-pass membrane protein</topology>
    </subcellularLocation>
</comment>
<keyword evidence="4 9" id="KW-0812">Transmembrane</keyword>
<accession>X1FZC2</accession>
<dbReference type="EMBL" id="BARU01006859">
    <property type="protein sequence ID" value="GAH37905.1"/>
    <property type="molecule type" value="Genomic_DNA"/>
</dbReference>
<evidence type="ECO:0000256" key="6">
    <source>
        <dbReference type="ARBA" id="ARBA00022989"/>
    </source>
</evidence>
<dbReference type="GO" id="GO:0015450">
    <property type="term" value="F:protein-transporting ATPase activity"/>
    <property type="evidence" value="ECO:0007669"/>
    <property type="project" value="InterPro"/>
</dbReference>
<dbReference type="GO" id="GO:0016020">
    <property type="term" value="C:membrane"/>
    <property type="evidence" value="ECO:0007669"/>
    <property type="project" value="UniProtKB-SubCell"/>
</dbReference>
<evidence type="ECO:0000313" key="10">
    <source>
        <dbReference type="EMBL" id="GAH37905.1"/>
    </source>
</evidence>
<keyword evidence="8 9" id="KW-0472">Membrane</keyword>
<keyword evidence="3" id="KW-0813">Transport</keyword>
<dbReference type="InterPro" id="IPR004692">
    <property type="entry name" value="SecG"/>
</dbReference>
<evidence type="ECO:0000256" key="1">
    <source>
        <dbReference type="ARBA" id="ARBA00004141"/>
    </source>
</evidence>
<evidence type="ECO:0000256" key="5">
    <source>
        <dbReference type="ARBA" id="ARBA00022927"/>
    </source>
</evidence>
<reference evidence="10" key="1">
    <citation type="journal article" date="2014" name="Front. Microbiol.">
        <title>High frequency of phylogenetically diverse reductive dehalogenase-homologous genes in deep subseafloor sedimentary metagenomes.</title>
        <authorList>
            <person name="Kawai M."/>
            <person name="Futagami T."/>
            <person name="Toyoda A."/>
            <person name="Takaki Y."/>
            <person name="Nishi S."/>
            <person name="Hori S."/>
            <person name="Arai W."/>
            <person name="Tsubouchi T."/>
            <person name="Morono Y."/>
            <person name="Uchiyama I."/>
            <person name="Ito T."/>
            <person name="Fujiyama A."/>
            <person name="Inagaki F."/>
            <person name="Takami H."/>
        </authorList>
    </citation>
    <scope>NUCLEOTIDE SEQUENCE</scope>
    <source>
        <strain evidence="10">Expedition CK06-06</strain>
    </source>
</reference>
<evidence type="ECO:0000256" key="9">
    <source>
        <dbReference type="SAM" id="Phobius"/>
    </source>
</evidence>
<feature type="transmembrane region" description="Helical" evidence="9">
    <location>
        <begin position="6"/>
        <end position="24"/>
    </location>
</feature>
<organism evidence="10">
    <name type="scientific">marine sediment metagenome</name>
    <dbReference type="NCBI Taxonomy" id="412755"/>
    <lineage>
        <taxon>unclassified sequences</taxon>
        <taxon>metagenomes</taxon>
        <taxon>ecological metagenomes</taxon>
    </lineage>
</organism>
<evidence type="ECO:0000256" key="7">
    <source>
        <dbReference type="ARBA" id="ARBA00023010"/>
    </source>
</evidence>
<feature type="transmembrane region" description="Helical" evidence="9">
    <location>
        <begin position="52"/>
        <end position="73"/>
    </location>
</feature>
<evidence type="ECO:0008006" key="11">
    <source>
        <dbReference type="Google" id="ProtNLM"/>
    </source>
</evidence>
<sequence>MQLTGYFNIAQIILSIALILAVLLQVRGGGLGGIFGQADTVYRTKRGVEKTLFQLTIVLVALFIIISIVALRIS</sequence>
<keyword evidence="5" id="KW-0653">Protein transport</keyword>
<dbReference type="AlphaFoldDB" id="X1FZC2"/>
<comment type="caution">
    <text evidence="10">The sequence shown here is derived from an EMBL/GenBank/DDBJ whole genome shotgun (WGS) entry which is preliminary data.</text>
</comment>
<comment type="similarity">
    <text evidence="2">Belongs to the SecG family.</text>
</comment>